<dbReference type="Gramene" id="rna-AYBTSS11_LOCUS11392">
    <property type="protein sequence ID" value="CAJ1943506.1"/>
    <property type="gene ID" value="gene-AYBTSS11_LOCUS11392"/>
</dbReference>
<keyword evidence="3" id="KW-1185">Reference proteome</keyword>
<dbReference type="AlphaFoldDB" id="A0AA86SCL0"/>
<evidence type="ECO:0000313" key="3">
    <source>
        <dbReference type="Proteomes" id="UP001189624"/>
    </source>
</evidence>
<reference evidence="2" key="1">
    <citation type="submission" date="2023-10" db="EMBL/GenBank/DDBJ databases">
        <authorList>
            <person name="Domelevo Entfellner J.-B."/>
        </authorList>
    </citation>
    <scope>NUCLEOTIDE SEQUENCE</scope>
</reference>
<organism evidence="2 3">
    <name type="scientific">Sphenostylis stenocarpa</name>
    <dbReference type="NCBI Taxonomy" id="92480"/>
    <lineage>
        <taxon>Eukaryota</taxon>
        <taxon>Viridiplantae</taxon>
        <taxon>Streptophyta</taxon>
        <taxon>Embryophyta</taxon>
        <taxon>Tracheophyta</taxon>
        <taxon>Spermatophyta</taxon>
        <taxon>Magnoliopsida</taxon>
        <taxon>eudicotyledons</taxon>
        <taxon>Gunneridae</taxon>
        <taxon>Pentapetalae</taxon>
        <taxon>rosids</taxon>
        <taxon>fabids</taxon>
        <taxon>Fabales</taxon>
        <taxon>Fabaceae</taxon>
        <taxon>Papilionoideae</taxon>
        <taxon>50 kb inversion clade</taxon>
        <taxon>NPAAA clade</taxon>
        <taxon>indigoferoid/millettioid clade</taxon>
        <taxon>Phaseoleae</taxon>
        <taxon>Sphenostylis</taxon>
    </lineage>
</organism>
<protein>
    <submittedName>
        <fullName evidence="2">Uncharacterized protein</fullName>
    </submittedName>
</protein>
<feature type="compositionally biased region" description="Basic and acidic residues" evidence="1">
    <location>
        <begin position="16"/>
        <end position="25"/>
    </location>
</feature>
<name>A0AA86SCL0_9FABA</name>
<feature type="compositionally biased region" description="Polar residues" evidence="1">
    <location>
        <begin position="1"/>
        <end position="11"/>
    </location>
</feature>
<evidence type="ECO:0000313" key="2">
    <source>
        <dbReference type="EMBL" id="CAJ1943506.1"/>
    </source>
</evidence>
<gene>
    <name evidence="2" type="ORF">AYBTSS11_LOCUS11392</name>
</gene>
<dbReference type="EMBL" id="OY731400">
    <property type="protein sequence ID" value="CAJ1943506.1"/>
    <property type="molecule type" value="Genomic_DNA"/>
</dbReference>
<evidence type="ECO:0000256" key="1">
    <source>
        <dbReference type="SAM" id="MobiDB-lite"/>
    </source>
</evidence>
<proteinExistence type="predicted"/>
<accession>A0AA86SCL0</accession>
<sequence length="125" mass="13599">MADTCAMSSPFPTGRNTERTRRREPSSTTLRHRKPVEAMVLLLEWLAFLHISTAPLLLSLASLSTLEKLERLESTTMKSIPVNRSITSSASPTTISGHIPASPILSAYSNLDLSSGTTHTCLPHV</sequence>
<dbReference type="Proteomes" id="UP001189624">
    <property type="component" value="Chromosome 3"/>
</dbReference>
<feature type="region of interest" description="Disordered" evidence="1">
    <location>
        <begin position="1"/>
        <end position="30"/>
    </location>
</feature>